<evidence type="ECO:0000313" key="2">
    <source>
        <dbReference type="EMBL" id="MIV46650.1"/>
    </source>
</evidence>
<dbReference type="NCBIfam" id="TIGR02750">
    <property type="entry name" value="TraN_Ftype"/>
    <property type="match status" value="1"/>
</dbReference>
<protein>
    <submittedName>
        <fullName evidence="2">Type-F conjugative transfer system mating-pair stabilization protein TraN</fullName>
    </submittedName>
</protein>
<feature type="signal peptide" evidence="1">
    <location>
        <begin position="1"/>
        <end position="18"/>
    </location>
</feature>
<sequence>MKKKIFATLILIPLLTAAADPGFDAGASFGKNNAAAGTNTLKNPSAVTSAIPGYTDKPPESGYYNGVSGNDGGLAGAGLSALQGSNAGQAVIDSGNKNPPPVIKPDAPFITAGKDAENSASGIIDGTSQQCQESTVSKTTFENFTCDRDVASIESCKRTASIKGDWKNTEEFRTVTITPNQFRYSRNGNYLVFKVTSPVTGVIQHAELKVYASLWFLNSRYTFMNTVFNVQTTAGNTSTHALNGATGMKITEGQELTGTGCTANGNCLNQGNGDRKVYEALANGASTFTLTLYVKVGEKEWIPRVEWTENCGFAKTRSVSLTGSICTAPGGDRTVTVEGKQYTVHSDCWEYEDSYAKDTNSAGNCGALIADKNCTRADKKCTETENGVCTHQTEVWQCQRNYSSSGLLCGGDFFCKTGDCSDTNGAGDSGFDEAVAKLAGLASAAEDVKNQQNGIDVKAFTGKTMSCHKAMAGFSNCCKDSGWGQDVGLSACNSDELALGKAKAKKITVSVGERCDHEVLGVCLQKSKVYCVFDGKLSRIIQEQGRRDQLGIGFGNGKHPDCRGISIPELQRIDFDLINFSDFYSDLMDNQKIPDTAVMVKQIKDRIAAQVPAKQSQGGKK</sequence>
<dbReference type="NCBIfam" id="NF009016">
    <property type="entry name" value="PRK12355.3-2"/>
    <property type="match status" value="1"/>
</dbReference>
<dbReference type="Proteomes" id="UP000839530">
    <property type="component" value="Unassembled WGS sequence"/>
</dbReference>
<dbReference type="EMBL" id="RSUV01000026">
    <property type="protein sequence ID" value="MIV46650.1"/>
    <property type="molecule type" value="Genomic_DNA"/>
</dbReference>
<evidence type="ECO:0000256" key="1">
    <source>
        <dbReference type="SAM" id="SignalP"/>
    </source>
</evidence>
<comment type="caution">
    <text evidence="2">The sequence shown here is derived from an EMBL/GenBank/DDBJ whole genome shotgun (WGS) entry which is preliminary data.</text>
</comment>
<accession>A0A402WM83</accession>
<organism evidence="2">
    <name type="scientific">Salmonella enterica</name>
    <name type="common">Salmonella choleraesuis</name>
    <dbReference type="NCBI Taxonomy" id="28901"/>
    <lineage>
        <taxon>Bacteria</taxon>
        <taxon>Pseudomonadati</taxon>
        <taxon>Pseudomonadota</taxon>
        <taxon>Gammaproteobacteria</taxon>
        <taxon>Enterobacterales</taxon>
        <taxon>Enterobacteriaceae</taxon>
        <taxon>Salmonella</taxon>
    </lineage>
</organism>
<proteinExistence type="predicted"/>
<dbReference type="InterPro" id="IPR014121">
    <property type="entry name" value="TraN_Ftype"/>
</dbReference>
<keyword evidence="1" id="KW-0732">Signal</keyword>
<reference evidence="2" key="1">
    <citation type="submission" date="2018-07" db="EMBL/GenBank/DDBJ databases">
        <authorList>
            <consortium name="GenomeTrakr network: Whole genome sequencing for foodborne pathogen traceback"/>
        </authorList>
    </citation>
    <scope>NUCLEOTIDE SEQUENCE [LARGE SCALE GENOMIC DNA]</scope>
    <source>
        <strain evidence="2">CFSAN048114</strain>
    </source>
</reference>
<gene>
    <name evidence="2" type="primary">traN</name>
    <name evidence="2" type="ORF">A7E06_24950</name>
</gene>
<name>A0A402WM83_SALER</name>
<dbReference type="Pfam" id="PF06986">
    <property type="entry name" value="F_T4SS_TraN"/>
    <property type="match status" value="1"/>
</dbReference>
<feature type="chain" id="PRO_5019029726" evidence="1">
    <location>
        <begin position="19"/>
        <end position="621"/>
    </location>
</feature>
<dbReference type="AlphaFoldDB" id="A0A402WM83"/>